<evidence type="ECO:0000256" key="1">
    <source>
        <dbReference type="ARBA" id="ARBA00001936"/>
    </source>
</evidence>
<keyword evidence="12 16" id="KW-0234">DNA repair</keyword>
<keyword evidence="10 16" id="KW-0378">Hydrolase</keyword>
<keyword evidence="5" id="KW-0158">Chromosome</keyword>
<organism evidence="18 19">
    <name type="scientific">Panagrolaimus superbus</name>
    <dbReference type="NCBI Taxonomy" id="310955"/>
    <lineage>
        <taxon>Eukaryota</taxon>
        <taxon>Metazoa</taxon>
        <taxon>Ecdysozoa</taxon>
        <taxon>Nematoda</taxon>
        <taxon>Chromadorea</taxon>
        <taxon>Rhabditida</taxon>
        <taxon>Tylenchina</taxon>
        <taxon>Panagrolaimomorpha</taxon>
        <taxon>Panagrolaimoidea</taxon>
        <taxon>Panagrolaimidae</taxon>
        <taxon>Panagrolaimus</taxon>
    </lineage>
</organism>
<accession>A0A914XZP4</accession>
<dbReference type="InterPro" id="IPR038487">
    <property type="entry name" value="Mre11_capping_dom"/>
</dbReference>
<dbReference type="PANTHER" id="PTHR10139">
    <property type="entry name" value="DOUBLE-STRAND BREAK REPAIR PROTEIN MRE11"/>
    <property type="match status" value="1"/>
</dbReference>
<dbReference type="InterPro" id="IPR004843">
    <property type="entry name" value="Calcineurin-like_PHP"/>
</dbReference>
<keyword evidence="9 16" id="KW-0227">DNA damage</keyword>
<evidence type="ECO:0000259" key="17">
    <source>
        <dbReference type="SMART" id="SM01347"/>
    </source>
</evidence>
<evidence type="ECO:0000256" key="10">
    <source>
        <dbReference type="ARBA" id="ARBA00022801"/>
    </source>
</evidence>
<dbReference type="Gene3D" id="3.60.21.10">
    <property type="match status" value="1"/>
</dbReference>
<keyword evidence="8 16" id="KW-0255">Endonuclease</keyword>
<dbReference type="SMART" id="SM01347">
    <property type="entry name" value="Mre11_DNA_bind"/>
    <property type="match status" value="1"/>
</dbReference>
<dbReference type="GO" id="GO:0008296">
    <property type="term" value="F:3'-5'-DNA exonuclease activity"/>
    <property type="evidence" value="ECO:0007669"/>
    <property type="project" value="InterPro"/>
</dbReference>
<evidence type="ECO:0000256" key="2">
    <source>
        <dbReference type="ARBA" id="ARBA00004123"/>
    </source>
</evidence>
<comment type="cofactor">
    <cofactor evidence="1">
        <name>Mn(2+)</name>
        <dbReference type="ChEBI" id="CHEBI:29035"/>
    </cofactor>
</comment>
<keyword evidence="7" id="KW-0479">Metal-binding</keyword>
<keyword evidence="13 16" id="KW-0464">Manganese</keyword>
<evidence type="ECO:0000256" key="12">
    <source>
        <dbReference type="ARBA" id="ARBA00023204"/>
    </source>
</evidence>
<evidence type="ECO:0000256" key="4">
    <source>
        <dbReference type="ARBA" id="ARBA00009028"/>
    </source>
</evidence>
<name>A0A914XZP4_9BILA</name>
<keyword evidence="6 16" id="KW-0540">Nuclease</keyword>
<evidence type="ECO:0000256" key="3">
    <source>
        <dbReference type="ARBA" id="ARBA00004286"/>
    </source>
</evidence>
<dbReference type="GO" id="GO:0000724">
    <property type="term" value="P:double-strand break repair via homologous recombination"/>
    <property type="evidence" value="ECO:0007669"/>
    <property type="project" value="TreeGrafter"/>
</dbReference>
<evidence type="ECO:0000256" key="6">
    <source>
        <dbReference type="ARBA" id="ARBA00022722"/>
    </source>
</evidence>
<dbReference type="Pfam" id="PF00149">
    <property type="entry name" value="Metallophos"/>
    <property type="match status" value="1"/>
</dbReference>
<proteinExistence type="inferred from homology"/>
<evidence type="ECO:0000256" key="7">
    <source>
        <dbReference type="ARBA" id="ARBA00022723"/>
    </source>
</evidence>
<feature type="domain" description="Mre11 DNA-binding" evidence="17">
    <location>
        <begin position="297"/>
        <end position="461"/>
    </location>
</feature>
<dbReference type="Proteomes" id="UP000887577">
    <property type="component" value="Unplaced"/>
</dbReference>
<dbReference type="GO" id="GO:0042138">
    <property type="term" value="P:meiotic DNA double-strand break formation"/>
    <property type="evidence" value="ECO:0007669"/>
    <property type="project" value="TreeGrafter"/>
</dbReference>
<dbReference type="InterPro" id="IPR041796">
    <property type="entry name" value="Mre11_N"/>
</dbReference>
<evidence type="ECO:0000256" key="14">
    <source>
        <dbReference type="ARBA" id="ARBA00023242"/>
    </source>
</evidence>
<evidence type="ECO:0000256" key="8">
    <source>
        <dbReference type="ARBA" id="ARBA00022759"/>
    </source>
</evidence>
<dbReference type="GO" id="GO:0006303">
    <property type="term" value="P:double-strand break repair via nonhomologous end joining"/>
    <property type="evidence" value="ECO:0007669"/>
    <property type="project" value="TreeGrafter"/>
</dbReference>
<keyword evidence="11 16" id="KW-0269">Exonuclease</keyword>
<keyword evidence="18" id="KW-1185">Reference proteome</keyword>
<dbReference type="GO" id="GO:0031573">
    <property type="term" value="P:mitotic intra-S DNA damage checkpoint signaling"/>
    <property type="evidence" value="ECO:0007669"/>
    <property type="project" value="TreeGrafter"/>
</dbReference>
<reference evidence="19" key="1">
    <citation type="submission" date="2022-11" db="UniProtKB">
        <authorList>
            <consortium name="WormBaseParasite"/>
        </authorList>
    </citation>
    <scope>IDENTIFICATION</scope>
</reference>
<evidence type="ECO:0000256" key="9">
    <source>
        <dbReference type="ARBA" id="ARBA00022763"/>
    </source>
</evidence>
<evidence type="ECO:0000256" key="13">
    <source>
        <dbReference type="ARBA" id="ARBA00023211"/>
    </source>
</evidence>
<dbReference type="GO" id="GO:0000723">
    <property type="term" value="P:telomere maintenance"/>
    <property type="evidence" value="ECO:0007669"/>
    <property type="project" value="TreeGrafter"/>
</dbReference>
<dbReference type="GO" id="GO:0007095">
    <property type="term" value="P:mitotic G2 DNA damage checkpoint signaling"/>
    <property type="evidence" value="ECO:0007669"/>
    <property type="project" value="TreeGrafter"/>
</dbReference>
<dbReference type="NCBIfam" id="TIGR00583">
    <property type="entry name" value="mre11"/>
    <property type="match status" value="1"/>
</dbReference>
<evidence type="ECO:0000256" key="5">
    <source>
        <dbReference type="ARBA" id="ARBA00022454"/>
    </source>
</evidence>
<dbReference type="GO" id="GO:0030870">
    <property type="term" value="C:Mre11 complex"/>
    <property type="evidence" value="ECO:0007669"/>
    <property type="project" value="InterPro"/>
</dbReference>
<dbReference type="Pfam" id="PF04152">
    <property type="entry name" value="Mre11_DNA_bind"/>
    <property type="match status" value="1"/>
</dbReference>
<dbReference type="AlphaFoldDB" id="A0A914XZP4"/>
<protein>
    <submittedName>
        <fullName evidence="19">Mre11 DNA-binding domain-containing protein</fullName>
    </submittedName>
</protein>
<comment type="subcellular location">
    <subcellularLocation>
        <location evidence="3">Chromosome</location>
    </subcellularLocation>
    <subcellularLocation>
        <location evidence="2">Nucleus</location>
    </subcellularLocation>
</comment>
<evidence type="ECO:0000256" key="11">
    <source>
        <dbReference type="ARBA" id="ARBA00022839"/>
    </source>
</evidence>
<keyword evidence="14 16" id="KW-0539">Nucleus</keyword>
<dbReference type="GO" id="GO:0035861">
    <property type="term" value="C:site of double-strand break"/>
    <property type="evidence" value="ECO:0007669"/>
    <property type="project" value="TreeGrafter"/>
</dbReference>
<dbReference type="Gene3D" id="3.30.110.110">
    <property type="entry name" value="Mre11, capping domain"/>
    <property type="match status" value="1"/>
</dbReference>
<evidence type="ECO:0000256" key="16">
    <source>
        <dbReference type="RuleBase" id="RU003447"/>
    </source>
</evidence>
<evidence type="ECO:0000256" key="15">
    <source>
        <dbReference type="ARBA" id="ARBA00023254"/>
    </source>
</evidence>
<comment type="similarity">
    <text evidence="4 16">Belongs to the MRE11/RAD32 family.</text>
</comment>
<dbReference type="WBParaSite" id="PSU_v2.g12675.t1">
    <property type="protein sequence ID" value="PSU_v2.g12675.t1"/>
    <property type="gene ID" value="PSU_v2.g12675"/>
</dbReference>
<dbReference type="InterPro" id="IPR003701">
    <property type="entry name" value="Mre11"/>
</dbReference>
<dbReference type="InterPro" id="IPR007281">
    <property type="entry name" value="Mre11_DNA-bd"/>
</dbReference>
<evidence type="ECO:0000313" key="18">
    <source>
        <dbReference type="Proteomes" id="UP000887577"/>
    </source>
</evidence>
<dbReference type="GO" id="GO:0030145">
    <property type="term" value="F:manganese ion binding"/>
    <property type="evidence" value="ECO:0007669"/>
    <property type="project" value="InterPro"/>
</dbReference>
<dbReference type="GO" id="GO:0000014">
    <property type="term" value="F:single-stranded DNA endodeoxyribonuclease activity"/>
    <property type="evidence" value="ECO:0007669"/>
    <property type="project" value="TreeGrafter"/>
</dbReference>
<sequence length="502" mass="56682">MSDFQNTIRILIASDIHAGYGEGKKIIDEDSFIGLEETLKHATEQDVDFILLGGDLFHESVPSRYTEHKVISLLRKYCLSDREIAIEMISDPQEVFENNHFKLVNYEDPNINVGMPIFSIHGNHDDFSGKGLMALDILHDAGLVNLFGKFNNVDNIVVKPILLRKGDAKVALYGIGSQRDDRLQRAFHAGKVKFCFPEDVDDWFNILVVHQNRPPRSLTRTTGSFLPLSVLPSQMNLIIWGHEHKCEIEPQFFPKGTGNEKDGFFIIQPGSTVATSICADETSAKHVSVLEIKGVTFKTQPIPLQQTRQIIVEDLDLAKVNPKPRIVKLKARTKDMEDERLIHEKLQEMLENAKQYRGAQQPNLPRMRLRVIYSGDWLKIPPVNCRVIGHKYDGKVANPSDIVSVKTIRPDDVDEKGVRKVTASDGTTVHDLLKQSFTDNDIESGLGVLSLSKMQHYVDVSTKLDESKKKKLEMLDNTINEQIAEYKAKISKVSLRSVCFLS</sequence>
<dbReference type="InterPro" id="IPR029052">
    <property type="entry name" value="Metallo-depent_PP-like"/>
</dbReference>
<evidence type="ECO:0000313" key="19">
    <source>
        <dbReference type="WBParaSite" id="PSU_v2.g12675.t1"/>
    </source>
</evidence>
<keyword evidence="15 16" id="KW-0469">Meiosis</keyword>
<dbReference type="PANTHER" id="PTHR10139:SF1">
    <property type="entry name" value="DOUBLE-STRAND BREAK REPAIR PROTEIN MRE11"/>
    <property type="match status" value="1"/>
</dbReference>
<dbReference type="GO" id="GO:0097552">
    <property type="term" value="P:mitochondrial double-strand break repair via homologous recombination"/>
    <property type="evidence" value="ECO:0007669"/>
    <property type="project" value="TreeGrafter"/>
</dbReference>
<dbReference type="SUPFAM" id="SSF56300">
    <property type="entry name" value="Metallo-dependent phosphatases"/>
    <property type="match status" value="1"/>
</dbReference>
<dbReference type="CDD" id="cd00840">
    <property type="entry name" value="MPP_Mre11_N"/>
    <property type="match status" value="1"/>
</dbReference>